<protein>
    <submittedName>
        <fullName evidence="1">Uncharacterized protein</fullName>
    </submittedName>
</protein>
<name>A0A2U1KVT5_ARTAN</name>
<keyword evidence="2" id="KW-1185">Reference proteome</keyword>
<comment type="caution">
    <text evidence="1">The sequence shown here is derived from an EMBL/GenBank/DDBJ whole genome shotgun (WGS) entry which is preliminary data.</text>
</comment>
<sequence length="88" mass="9823">MIVGHLYCTQVHRSDCTQADCKQVRMPKCTDCTQIPQVTSQTQIPQILQVPQVTSETHVSQFSQGSQVPKAKAKIPKLQELTRGISRC</sequence>
<dbReference type="AlphaFoldDB" id="A0A2U1KVT5"/>
<dbReference type="EMBL" id="PKPP01013487">
    <property type="protein sequence ID" value="PWA40868.1"/>
    <property type="molecule type" value="Genomic_DNA"/>
</dbReference>
<gene>
    <name evidence="1" type="ORF">CTI12_AA545830</name>
</gene>
<evidence type="ECO:0000313" key="1">
    <source>
        <dbReference type="EMBL" id="PWA40868.1"/>
    </source>
</evidence>
<proteinExistence type="predicted"/>
<evidence type="ECO:0000313" key="2">
    <source>
        <dbReference type="Proteomes" id="UP000245207"/>
    </source>
</evidence>
<reference evidence="1 2" key="1">
    <citation type="journal article" date="2018" name="Mol. Plant">
        <title>The genome of Artemisia annua provides insight into the evolution of Asteraceae family and artemisinin biosynthesis.</title>
        <authorList>
            <person name="Shen Q."/>
            <person name="Zhang L."/>
            <person name="Liao Z."/>
            <person name="Wang S."/>
            <person name="Yan T."/>
            <person name="Shi P."/>
            <person name="Liu M."/>
            <person name="Fu X."/>
            <person name="Pan Q."/>
            <person name="Wang Y."/>
            <person name="Lv Z."/>
            <person name="Lu X."/>
            <person name="Zhang F."/>
            <person name="Jiang W."/>
            <person name="Ma Y."/>
            <person name="Chen M."/>
            <person name="Hao X."/>
            <person name="Li L."/>
            <person name="Tang Y."/>
            <person name="Lv G."/>
            <person name="Zhou Y."/>
            <person name="Sun X."/>
            <person name="Brodelius P.E."/>
            <person name="Rose J.K.C."/>
            <person name="Tang K."/>
        </authorList>
    </citation>
    <scope>NUCLEOTIDE SEQUENCE [LARGE SCALE GENOMIC DNA]</scope>
    <source>
        <strain evidence="2">cv. Huhao1</strain>
        <tissue evidence="1">Leaf</tissue>
    </source>
</reference>
<dbReference type="Proteomes" id="UP000245207">
    <property type="component" value="Unassembled WGS sequence"/>
</dbReference>
<organism evidence="1 2">
    <name type="scientific">Artemisia annua</name>
    <name type="common">Sweet wormwood</name>
    <dbReference type="NCBI Taxonomy" id="35608"/>
    <lineage>
        <taxon>Eukaryota</taxon>
        <taxon>Viridiplantae</taxon>
        <taxon>Streptophyta</taxon>
        <taxon>Embryophyta</taxon>
        <taxon>Tracheophyta</taxon>
        <taxon>Spermatophyta</taxon>
        <taxon>Magnoliopsida</taxon>
        <taxon>eudicotyledons</taxon>
        <taxon>Gunneridae</taxon>
        <taxon>Pentapetalae</taxon>
        <taxon>asterids</taxon>
        <taxon>campanulids</taxon>
        <taxon>Asterales</taxon>
        <taxon>Asteraceae</taxon>
        <taxon>Asteroideae</taxon>
        <taxon>Anthemideae</taxon>
        <taxon>Artemisiinae</taxon>
        <taxon>Artemisia</taxon>
    </lineage>
</organism>
<accession>A0A2U1KVT5</accession>